<accession>A0ABP9I6Q2</accession>
<comment type="caution">
    <text evidence="2">The sequence shown here is derived from an EMBL/GenBank/DDBJ whole genome shotgun (WGS) entry which is preliminary data.</text>
</comment>
<dbReference type="PROSITE" id="PS51819">
    <property type="entry name" value="VOC"/>
    <property type="match status" value="1"/>
</dbReference>
<sequence>MEPMAITHVLAVAPVRDIEQSVAWYERLFGRPADLRPMPGLADWHLAVGGWLHVFQDPERAGATLVNFAVEDLDKETAALAERGLVLGPVQPGAGGTARFAAIEDPDGNRVTLIENPAG</sequence>
<dbReference type="SUPFAM" id="SSF54593">
    <property type="entry name" value="Glyoxalase/Bleomycin resistance protein/Dihydroxybiphenyl dioxygenase"/>
    <property type="match status" value="1"/>
</dbReference>
<dbReference type="InterPro" id="IPR029068">
    <property type="entry name" value="Glyas_Bleomycin-R_OHBP_Dase"/>
</dbReference>
<name>A0ABP9I6Q2_9ACTN</name>
<protein>
    <submittedName>
        <fullName evidence="2">VOC family protein</fullName>
    </submittedName>
</protein>
<dbReference type="CDD" id="cd06587">
    <property type="entry name" value="VOC"/>
    <property type="match status" value="1"/>
</dbReference>
<dbReference type="InterPro" id="IPR037523">
    <property type="entry name" value="VOC_core"/>
</dbReference>
<dbReference type="Gene3D" id="3.10.180.10">
    <property type="entry name" value="2,3-Dihydroxybiphenyl 1,2-Dioxygenase, domain 1"/>
    <property type="match status" value="1"/>
</dbReference>
<dbReference type="InterPro" id="IPR004360">
    <property type="entry name" value="Glyas_Fos-R_dOase_dom"/>
</dbReference>
<dbReference type="Pfam" id="PF00903">
    <property type="entry name" value="Glyoxalase"/>
    <property type="match status" value="1"/>
</dbReference>
<gene>
    <name evidence="2" type="ORF">GCM10023205_69480</name>
</gene>
<organism evidence="2 3">
    <name type="scientific">Yinghuangia aomiensis</name>
    <dbReference type="NCBI Taxonomy" id="676205"/>
    <lineage>
        <taxon>Bacteria</taxon>
        <taxon>Bacillati</taxon>
        <taxon>Actinomycetota</taxon>
        <taxon>Actinomycetes</taxon>
        <taxon>Kitasatosporales</taxon>
        <taxon>Streptomycetaceae</taxon>
        <taxon>Yinghuangia</taxon>
    </lineage>
</organism>
<reference evidence="3" key="1">
    <citation type="journal article" date="2019" name="Int. J. Syst. Evol. Microbiol.">
        <title>The Global Catalogue of Microorganisms (GCM) 10K type strain sequencing project: providing services to taxonomists for standard genome sequencing and annotation.</title>
        <authorList>
            <consortium name="The Broad Institute Genomics Platform"/>
            <consortium name="The Broad Institute Genome Sequencing Center for Infectious Disease"/>
            <person name="Wu L."/>
            <person name="Ma J."/>
        </authorList>
    </citation>
    <scope>NUCLEOTIDE SEQUENCE [LARGE SCALE GENOMIC DNA]</scope>
    <source>
        <strain evidence="3">JCM 17986</strain>
    </source>
</reference>
<dbReference type="EMBL" id="BAABHS010000036">
    <property type="protein sequence ID" value="GAA4988615.1"/>
    <property type="molecule type" value="Genomic_DNA"/>
</dbReference>
<evidence type="ECO:0000259" key="1">
    <source>
        <dbReference type="PROSITE" id="PS51819"/>
    </source>
</evidence>
<evidence type="ECO:0000313" key="2">
    <source>
        <dbReference type="EMBL" id="GAA4988615.1"/>
    </source>
</evidence>
<feature type="domain" description="VOC" evidence="1">
    <location>
        <begin position="5"/>
        <end position="116"/>
    </location>
</feature>
<dbReference type="Proteomes" id="UP001500466">
    <property type="component" value="Unassembled WGS sequence"/>
</dbReference>
<proteinExistence type="predicted"/>
<keyword evidence="3" id="KW-1185">Reference proteome</keyword>
<evidence type="ECO:0000313" key="3">
    <source>
        <dbReference type="Proteomes" id="UP001500466"/>
    </source>
</evidence>